<keyword evidence="1" id="KW-1133">Transmembrane helix</keyword>
<keyword evidence="1" id="KW-0472">Membrane</keyword>
<feature type="transmembrane region" description="Helical" evidence="1">
    <location>
        <begin position="53"/>
        <end position="77"/>
    </location>
</feature>
<reference evidence="2" key="1">
    <citation type="journal article" date="2020" name="mSystems">
        <title>Genome- and Community-Level Interaction Insights into Carbon Utilization and Element Cycling Functions of Hydrothermarchaeota in Hydrothermal Sediment.</title>
        <authorList>
            <person name="Zhou Z."/>
            <person name="Liu Y."/>
            <person name="Xu W."/>
            <person name="Pan J."/>
            <person name="Luo Z.H."/>
            <person name="Li M."/>
        </authorList>
    </citation>
    <scope>NUCLEOTIDE SEQUENCE</scope>
    <source>
        <strain evidence="2">SpSt-997</strain>
    </source>
</reference>
<evidence type="ECO:0000313" key="2">
    <source>
        <dbReference type="EMBL" id="HGC41669.1"/>
    </source>
</evidence>
<gene>
    <name evidence="2" type="ORF">ENY07_00355</name>
</gene>
<feature type="transmembrane region" description="Helical" evidence="1">
    <location>
        <begin position="84"/>
        <end position="103"/>
    </location>
</feature>
<name>A0A8J4M4U1_9PROT</name>
<dbReference type="InterPro" id="IPR012861">
    <property type="entry name" value="DUF1634"/>
</dbReference>
<keyword evidence="1" id="KW-0812">Transmembrane</keyword>
<dbReference type="Pfam" id="PF07843">
    <property type="entry name" value="DUF1634"/>
    <property type="match status" value="1"/>
</dbReference>
<organism evidence="2">
    <name type="scientific">Acidicaldus sp</name>
    <dbReference type="NCBI Taxonomy" id="1872105"/>
    <lineage>
        <taxon>Bacteria</taxon>
        <taxon>Pseudomonadati</taxon>
        <taxon>Pseudomonadota</taxon>
        <taxon>Alphaproteobacteria</taxon>
        <taxon>Acetobacterales</taxon>
        <taxon>Acetobacteraceae</taxon>
        <taxon>Acidicaldus</taxon>
    </lineage>
</organism>
<proteinExistence type="predicted"/>
<accession>A0A8J4M4U1</accession>
<dbReference type="AlphaFoldDB" id="A0A8J4M4U1"/>
<feature type="transmembrane region" description="Helical" evidence="1">
    <location>
        <begin position="21"/>
        <end position="41"/>
    </location>
</feature>
<evidence type="ECO:0000256" key="1">
    <source>
        <dbReference type="SAM" id="Phobius"/>
    </source>
</evidence>
<sequence>MTADFVRHPRLERLLARVLRSGTWLASGVIALGLALPVIDWPGIPPALTSPRIITAGIALLIFLPVLRVVLMLIVFFREGDYRFGAIATLVLVIIVLGAALGMHEVGSLPG</sequence>
<comment type="caution">
    <text evidence="2">The sequence shown here is derived from an EMBL/GenBank/DDBJ whole genome shotgun (WGS) entry which is preliminary data.</text>
</comment>
<dbReference type="EMBL" id="DTQM01000003">
    <property type="protein sequence ID" value="HGC41669.1"/>
    <property type="molecule type" value="Genomic_DNA"/>
</dbReference>
<protein>
    <submittedName>
        <fullName evidence="2">DUF1634 domain-containing protein</fullName>
    </submittedName>
</protein>